<feature type="region of interest" description="Disordered" evidence="1">
    <location>
        <begin position="26"/>
        <end position="55"/>
    </location>
</feature>
<accession>A0AAV3P3G2</accession>
<evidence type="ECO:0000313" key="2">
    <source>
        <dbReference type="EMBL" id="GAA0144588.1"/>
    </source>
</evidence>
<organism evidence="2 3">
    <name type="scientific">Lithospermum erythrorhizon</name>
    <name type="common">Purple gromwell</name>
    <name type="synonym">Lithospermum officinale var. erythrorhizon</name>
    <dbReference type="NCBI Taxonomy" id="34254"/>
    <lineage>
        <taxon>Eukaryota</taxon>
        <taxon>Viridiplantae</taxon>
        <taxon>Streptophyta</taxon>
        <taxon>Embryophyta</taxon>
        <taxon>Tracheophyta</taxon>
        <taxon>Spermatophyta</taxon>
        <taxon>Magnoliopsida</taxon>
        <taxon>eudicotyledons</taxon>
        <taxon>Gunneridae</taxon>
        <taxon>Pentapetalae</taxon>
        <taxon>asterids</taxon>
        <taxon>lamiids</taxon>
        <taxon>Boraginales</taxon>
        <taxon>Boraginaceae</taxon>
        <taxon>Boraginoideae</taxon>
        <taxon>Lithospermeae</taxon>
        <taxon>Lithospermum</taxon>
    </lineage>
</organism>
<gene>
    <name evidence="2" type="ORF">LIER_42812</name>
</gene>
<dbReference type="PANTHER" id="PTHR33702:SF5">
    <property type="entry name" value="OS01G0308600 PROTEIN"/>
    <property type="match status" value="1"/>
</dbReference>
<evidence type="ECO:0000313" key="3">
    <source>
        <dbReference type="Proteomes" id="UP001454036"/>
    </source>
</evidence>
<dbReference type="Proteomes" id="UP001454036">
    <property type="component" value="Unassembled WGS sequence"/>
</dbReference>
<dbReference type="EMBL" id="BAABME010031160">
    <property type="protein sequence ID" value="GAA0144588.1"/>
    <property type="molecule type" value="Genomic_DNA"/>
</dbReference>
<sequence>MELASPNMNKGIKFYWNKRRGYEKLNTTTTTGGRRKSRLGGVLNTSSTEPPTSHRRRRFSWRIRRLKFSKLRKACSPKKILIGLRDSYVNFMNKIANSGVIGGGYGGGYGGAAENGFGMRTLKEYDEKMIIEIYKSIIIAQGHFLDAPKIGC</sequence>
<proteinExistence type="predicted"/>
<dbReference type="AlphaFoldDB" id="A0AAV3P3G2"/>
<reference evidence="2 3" key="1">
    <citation type="submission" date="2024-01" db="EMBL/GenBank/DDBJ databases">
        <title>The complete chloroplast genome sequence of Lithospermum erythrorhizon: insights into the phylogenetic relationship among Boraginaceae species and the maternal lineages of purple gromwells.</title>
        <authorList>
            <person name="Okada T."/>
            <person name="Watanabe K."/>
        </authorList>
    </citation>
    <scope>NUCLEOTIDE SEQUENCE [LARGE SCALE GENOMIC DNA]</scope>
</reference>
<evidence type="ECO:0000256" key="1">
    <source>
        <dbReference type="SAM" id="MobiDB-lite"/>
    </source>
</evidence>
<comment type="caution">
    <text evidence="2">The sequence shown here is derived from an EMBL/GenBank/DDBJ whole genome shotgun (WGS) entry which is preliminary data.</text>
</comment>
<name>A0AAV3P3G2_LITER</name>
<protein>
    <submittedName>
        <fullName evidence="2">Uncharacterized protein</fullName>
    </submittedName>
</protein>
<keyword evidence="3" id="KW-1185">Reference proteome</keyword>
<dbReference type="PANTHER" id="PTHR33702">
    <property type="entry name" value="BNAA09G40010D PROTEIN"/>
    <property type="match status" value="1"/>
</dbReference>